<evidence type="ECO:0000313" key="1">
    <source>
        <dbReference type="EMBL" id="MBH5329510.1"/>
    </source>
</evidence>
<proteinExistence type="predicted"/>
<gene>
    <name evidence="1" type="ORF">H9Q10_07505</name>
</gene>
<sequence length="147" mass="17294">MKLIFRIIYAEPWKRYITQAISYHAVKYKVDGYPVGDSDFEEEKILGMYLHDLKMIDVVKSILHKLKKPLAKTGLVGSESWYAEIIDDKVKMQFGFASEDPEDEDYQPILFLPRKEVAYAMEKWLAFLQRDIDPNYSEIIDTEEAYL</sequence>
<accession>A0ABS0NB67</accession>
<protein>
    <submittedName>
        <fullName evidence="1">DUF5376 family protein</fullName>
    </submittedName>
</protein>
<dbReference type="Pfam" id="PF17346">
    <property type="entry name" value="DUF5376"/>
    <property type="match status" value="1"/>
</dbReference>
<comment type="caution">
    <text evidence="1">The sequence shown here is derived from an EMBL/GenBank/DDBJ whole genome shotgun (WGS) entry which is preliminary data.</text>
</comment>
<organism evidence="1 2">
    <name type="scientific">Eikenella glucosivorans</name>
    <dbReference type="NCBI Taxonomy" id="2766967"/>
    <lineage>
        <taxon>Bacteria</taxon>
        <taxon>Pseudomonadati</taxon>
        <taxon>Pseudomonadota</taxon>
        <taxon>Betaproteobacteria</taxon>
        <taxon>Neisseriales</taxon>
        <taxon>Neisseriaceae</taxon>
        <taxon>Eikenella</taxon>
    </lineage>
</organism>
<reference evidence="1 2" key="1">
    <citation type="submission" date="2020-09" db="EMBL/GenBank/DDBJ databases">
        <title>Eikenella S3660 sp. nov., isolated from a throat swab.</title>
        <authorList>
            <person name="Buhl M."/>
        </authorList>
    </citation>
    <scope>NUCLEOTIDE SEQUENCE [LARGE SCALE GENOMIC DNA]</scope>
    <source>
        <strain evidence="1 2">S3360</strain>
    </source>
</reference>
<keyword evidence="2" id="KW-1185">Reference proteome</keyword>
<dbReference type="RefSeq" id="WP_197903341.1">
    <property type="nucleotide sequence ID" value="NZ_JACSGR010000005.1"/>
</dbReference>
<dbReference type="InterPro" id="IPR035416">
    <property type="entry name" value="DUF5376"/>
</dbReference>
<name>A0ABS0NB67_9NEIS</name>
<dbReference type="Proteomes" id="UP000768471">
    <property type="component" value="Unassembled WGS sequence"/>
</dbReference>
<dbReference type="EMBL" id="JACSGR010000005">
    <property type="protein sequence ID" value="MBH5329510.1"/>
    <property type="molecule type" value="Genomic_DNA"/>
</dbReference>
<evidence type="ECO:0000313" key="2">
    <source>
        <dbReference type="Proteomes" id="UP000768471"/>
    </source>
</evidence>